<evidence type="ECO:0000256" key="1">
    <source>
        <dbReference type="SAM" id="MobiDB-lite"/>
    </source>
</evidence>
<sequence length="170" mass="17582">MSDQLVRSTPDAPWLPTGGRADVVASDVPPAPTCLVRLLLRTGTSVFCVPRGGGGGLDLPTRTVPPDDPDGRRTASALARDLTGDDTGLRLVGFVRNTVPGEDDPSDDGYPWPVPHAHFSVWTLDGGLGDDAPSGAWCDIGPGSSLASRHWFPLVDGQSADGSADGSAAR</sequence>
<evidence type="ECO:0000313" key="2">
    <source>
        <dbReference type="EMBL" id="MDT9592022.1"/>
    </source>
</evidence>
<proteinExistence type="predicted"/>
<organism evidence="2 3">
    <name type="scientific">Nocardioides imazamoxiresistens</name>
    <dbReference type="NCBI Taxonomy" id="3231893"/>
    <lineage>
        <taxon>Bacteria</taxon>
        <taxon>Bacillati</taxon>
        <taxon>Actinomycetota</taxon>
        <taxon>Actinomycetes</taxon>
        <taxon>Propionibacteriales</taxon>
        <taxon>Nocardioidaceae</taxon>
        <taxon>Nocardioides</taxon>
    </lineage>
</organism>
<feature type="region of interest" description="Disordered" evidence="1">
    <location>
        <begin position="1"/>
        <end position="20"/>
    </location>
</feature>
<protein>
    <recommendedName>
        <fullName evidence="4">NUDIX hydrolase</fullName>
    </recommendedName>
</protein>
<name>A0ABU3PS14_9ACTN</name>
<keyword evidence="3" id="KW-1185">Reference proteome</keyword>
<gene>
    <name evidence="2" type="ORF">RDV89_03020</name>
</gene>
<comment type="caution">
    <text evidence="2">The sequence shown here is derived from an EMBL/GenBank/DDBJ whole genome shotgun (WGS) entry which is preliminary data.</text>
</comment>
<evidence type="ECO:0008006" key="4">
    <source>
        <dbReference type="Google" id="ProtNLM"/>
    </source>
</evidence>
<reference evidence="2 3" key="1">
    <citation type="submission" date="2023-08" db="EMBL/GenBank/DDBJ databases">
        <title>Nocardioides seae sp. nov., a bacterium isolated from a soil.</title>
        <authorList>
            <person name="Wang X."/>
        </authorList>
    </citation>
    <scope>NUCLEOTIDE SEQUENCE [LARGE SCALE GENOMIC DNA]</scope>
    <source>
        <strain evidence="2 3">YZH12</strain>
    </source>
</reference>
<dbReference type="EMBL" id="JAVYII010000001">
    <property type="protein sequence ID" value="MDT9592022.1"/>
    <property type="molecule type" value="Genomic_DNA"/>
</dbReference>
<evidence type="ECO:0000313" key="3">
    <source>
        <dbReference type="Proteomes" id="UP001268542"/>
    </source>
</evidence>
<dbReference type="Proteomes" id="UP001268542">
    <property type="component" value="Unassembled WGS sequence"/>
</dbReference>
<dbReference type="RefSeq" id="WP_315731184.1">
    <property type="nucleotide sequence ID" value="NZ_JAVYII010000001.1"/>
</dbReference>
<accession>A0ABU3PS14</accession>